<dbReference type="GO" id="GO:0003677">
    <property type="term" value="F:DNA binding"/>
    <property type="evidence" value="ECO:0007669"/>
    <property type="project" value="UniProtKB-KW"/>
</dbReference>
<dbReference type="PROSITE" id="PS50995">
    <property type="entry name" value="HTH_MARR_2"/>
    <property type="match status" value="1"/>
</dbReference>
<dbReference type="InterPro" id="IPR023187">
    <property type="entry name" value="Tscrpt_reg_MarR-type_CS"/>
</dbReference>
<dbReference type="Proteomes" id="UP000051006">
    <property type="component" value="Unassembled WGS sequence"/>
</dbReference>
<feature type="domain" description="HTH marR-type" evidence="4">
    <location>
        <begin position="1"/>
        <end position="138"/>
    </location>
</feature>
<keyword evidence="1" id="KW-0805">Transcription regulation</keyword>
<dbReference type="EMBL" id="JQCF01000013">
    <property type="protein sequence ID" value="KRN99019.1"/>
    <property type="molecule type" value="Genomic_DNA"/>
</dbReference>
<evidence type="ECO:0000256" key="3">
    <source>
        <dbReference type="ARBA" id="ARBA00023163"/>
    </source>
</evidence>
<keyword evidence="6" id="KW-1185">Reference proteome</keyword>
<dbReference type="OrthoDB" id="2309055at2"/>
<dbReference type="SUPFAM" id="SSF46785">
    <property type="entry name" value="Winged helix' DNA-binding domain"/>
    <property type="match status" value="1"/>
</dbReference>
<evidence type="ECO:0000313" key="5">
    <source>
        <dbReference type="EMBL" id="KRN99019.1"/>
    </source>
</evidence>
<keyword evidence="3" id="KW-0804">Transcription</keyword>
<dbReference type="PATRIC" id="fig|993692.3.peg.596"/>
<evidence type="ECO:0000256" key="1">
    <source>
        <dbReference type="ARBA" id="ARBA00023015"/>
    </source>
</evidence>
<reference evidence="5 6" key="1">
    <citation type="journal article" date="2015" name="Genome Announc.">
        <title>Expanding the biotechnology potential of lactobacilli through comparative genomics of 213 strains and associated genera.</title>
        <authorList>
            <person name="Sun Z."/>
            <person name="Harris H.M."/>
            <person name="McCann A."/>
            <person name="Guo C."/>
            <person name="Argimon S."/>
            <person name="Zhang W."/>
            <person name="Yang X."/>
            <person name="Jeffery I.B."/>
            <person name="Cooney J.C."/>
            <person name="Kagawa T.F."/>
            <person name="Liu W."/>
            <person name="Song Y."/>
            <person name="Salvetti E."/>
            <person name="Wrobel A."/>
            <person name="Rasinkangas P."/>
            <person name="Parkhill J."/>
            <person name="Rea M.C."/>
            <person name="O'Sullivan O."/>
            <person name="Ritari J."/>
            <person name="Douillard F.P."/>
            <person name="Paul Ross R."/>
            <person name="Yang R."/>
            <person name="Briner A.E."/>
            <person name="Felis G.E."/>
            <person name="de Vos W.M."/>
            <person name="Barrangou R."/>
            <person name="Klaenhammer T.R."/>
            <person name="Caufield P.W."/>
            <person name="Cui Y."/>
            <person name="Zhang H."/>
            <person name="O'Toole P.W."/>
        </authorList>
    </citation>
    <scope>NUCLEOTIDE SEQUENCE [LARGE SCALE GENOMIC DNA]</scope>
    <source>
        <strain evidence="5 6">DSM 24716</strain>
    </source>
</reference>
<evidence type="ECO:0000313" key="6">
    <source>
        <dbReference type="Proteomes" id="UP000051006"/>
    </source>
</evidence>
<evidence type="ECO:0000256" key="2">
    <source>
        <dbReference type="ARBA" id="ARBA00023125"/>
    </source>
</evidence>
<dbReference type="PROSITE" id="PS01117">
    <property type="entry name" value="HTH_MARR_1"/>
    <property type="match status" value="1"/>
</dbReference>
<gene>
    <name evidence="5" type="ORF">IV57_GL000589</name>
</gene>
<sequence length="174" mass="20000">MSDLIKQEKTAGKLVKLGMLQHVSEEVSKKHPDYRMLFQGQGKILLALTEEDDLPQKELAKRLDMTAQSTAEFVRKLEKKGLVSRVKSVSDKRIIIVSLTEAGRMETKKSIQVIPEYLKDLSDVELDQLGNILDKVNDRIYEEIKSADPTLHNKYHQMVMAYLLTKFDPDDHKF</sequence>
<dbReference type="AlphaFoldDB" id="A0A0R2LBG3"/>
<keyword evidence="2" id="KW-0238">DNA-binding</keyword>
<dbReference type="InterPro" id="IPR011991">
    <property type="entry name" value="ArsR-like_HTH"/>
</dbReference>
<dbReference type="CDD" id="cd00090">
    <property type="entry name" value="HTH_ARSR"/>
    <property type="match status" value="1"/>
</dbReference>
<protein>
    <submittedName>
        <fullName evidence="5">Transcriptional regulator</fullName>
    </submittedName>
</protein>
<dbReference type="Pfam" id="PF01047">
    <property type="entry name" value="MarR"/>
    <property type="match status" value="1"/>
</dbReference>
<accession>A0A0R2LBG3</accession>
<dbReference type="PRINTS" id="PR00598">
    <property type="entry name" value="HTHMARR"/>
</dbReference>
<dbReference type="SMART" id="SM00347">
    <property type="entry name" value="HTH_MARR"/>
    <property type="match status" value="1"/>
</dbReference>
<evidence type="ECO:0000259" key="4">
    <source>
        <dbReference type="PROSITE" id="PS50995"/>
    </source>
</evidence>
<dbReference type="RefSeq" id="WP_057880936.1">
    <property type="nucleotide sequence ID" value="NZ_JQCF01000013.1"/>
</dbReference>
<dbReference type="InterPro" id="IPR036388">
    <property type="entry name" value="WH-like_DNA-bd_sf"/>
</dbReference>
<name>A0A0R2LBG3_9LACO</name>
<dbReference type="GO" id="GO:0003700">
    <property type="term" value="F:DNA-binding transcription factor activity"/>
    <property type="evidence" value="ECO:0007669"/>
    <property type="project" value="InterPro"/>
</dbReference>
<organism evidence="5 6">
    <name type="scientific">Companilactobacillus kimchiensis</name>
    <dbReference type="NCBI Taxonomy" id="993692"/>
    <lineage>
        <taxon>Bacteria</taxon>
        <taxon>Bacillati</taxon>
        <taxon>Bacillota</taxon>
        <taxon>Bacilli</taxon>
        <taxon>Lactobacillales</taxon>
        <taxon>Lactobacillaceae</taxon>
        <taxon>Companilactobacillus</taxon>
    </lineage>
</organism>
<dbReference type="PANTHER" id="PTHR42756">
    <property type="entry name" value="TRANSCRIPTIONAL REGULATOR, MARR"/>
    <property type="match status" value="1"/>
</dbReference>
<comment type="caution">
    <text evidence="5">The sequence shown here is derived from an EMBL/GenBank/DDBJ whole genome shotgun (WGS) entry which is preliminary data.</text>
</comment>
<dbReference type="InterPro" id="IPR036390">
    <property type="entry name" value="WH_DNA-bd_sf"/>
</dbReference>
<dbReference type="PANTHER" id="PTHR42756:SF1">
    <property type="entry name" value="TRANSCRIPTIONAL REPRESSOR OF EMRAB OPERON"/>
    <property type="match status" value="1"/>
</dbReference>
<dbReference type="Gene3D" id="1.10.10.10">
    <property type="entry name" value="Winged helix-like DNA-binding domain superfamily/Winged helix DNA-binding domain"/>
    <property type="match status" value="1"/>
</dbReference>
<dbReference type="STRING" id="993692.IV57_GL000589"/>
<dbReference type="InterPro" id="IPR000835">
    <property type="entry name" value="HTH_MarR-typ"/>
</dbReference>
<proteinExistence type="predicted"/>